<keyword evidence="4" id="KW-0813">Transport</keyword>
<accession>A0A1Z5YRW3</accession>
<evidence type="ECO:0000313" key="13">
    <source>
        <dbReference type="Proteomes" id="UP000196086"/>
    </source>
</evidence>
<dbReference type="GO" id="GO:0006865">
    <property type="term" value="P:amino acid transport"/>
    <property type="evidence" value="ECO:0007669"/>
    <property type="project" value="UniProtKB-KW"/>
</dbReference>
<keyword evidence="12" id="KW-0223">Dioxygenase</keyword>
<keyword evidence="9" id="KW-0029">Amino-acid transport</keyword>
<organism evidence="12 13">
    <name type="scientific">Acetobacter cibinongensis</name>
    <dbReference type="NCBI Taxonomy" id="146475"/>
    <lineage>
        <taxon>Bacteria</taxon>
        <taxon>Pseudomonadati</taxon>
        <taxon>Pseudomonadota</taxon>
        <taxon>Alphaproteobacteria</taxon>
        <taxon>Acetobacterales</taxon>
        <taxon>Acetobacteraceae</taxon>
        <taxon>Acetobacter</taxon>
    </lineage>
</organism>
<comment type="function">
    <text evidence="1">Part of the ABC transporter FtsEX involved in cellular division. Important for assembly or stability of the septal ring.</text>
</comment>
<dbReference type="EMBL" id="JOMQ01000064">
    <property type="protein sequence ID" value="OUJ00018.1"/>
    <property type="molecule type" value="Genomic_DNA"/>
</dbReference>
<keyword evidence="7" id="KW-0067">ATP-binding</keyword>
<dbReference type="PANTHER" id="PTHR43166:SF30">
    <property type="entry name" value="METHIONINE IMPORT ATP-BINDING PROTEIN METN"/>
    <property type="match status" value="1"/>
</dbReference>
<dbReference type="InterPro" id="IPR003593">
    <property type="entry name" value="AAA+_ATPase"/>
</dbReference>
<dbReference type="Proteomes" id="UP000196086">
    <property type="component" value="Unassembled WGS sequence"/>
</dbReference>
<keyword evidence="6" id="KW-0547">Nucleotide-binding</keyword>
<evidence type="ECO:0000256" key="3">
    <source>
        <dbReference type="ARBA" id="ARBA00020019"/>
    </source>
</evidence>
<dbReference type="GO" id="GO:0051213">
    <property type="term" value="F:dioxygenase activity"/>
    <property type="evidence" value="ECO:0007669"/>
    <property type="project" value="UniProtKB-KW"/>
</dbReference>
<evidence type="ECO:0000256" key="10">
    <source>
        <dbReference type="ARBA" id="ARBA00023136"/>
    </source>
</evidence>
<dbReference type="Pfam" id="PF00005">
    <property type="entry name" value="ABC_tran"/>
    <property type="match status" value="1"/>
</dbReference>
<sequence>MNLLAVEQISRQFGGQTALQDISFTVERGDSLGIIGRSGAGKSTLLRCLNGLERPDSGRILFEGEDLAAVPDNRLVMLRRKIGVVFQHFNLLSSRTVASNIALPLEITGAPAPQRKKRVAELLDLVGLSEHASKYPALLSGGQKQRVGIARALAANPALLLCDEATSALDPETTSSILKLLSDINHNLGLTLVFITHEMDVVRQLGRHVVVLEHGRIIARGTPDSVLQNDPPLRLPSGLSPTARAGDHTVLRLTLDTQALIAPLLAHSAAQATVLDAQTRQTGGTQTLEALVQLSTSSPDALSLLQATAQSVEVIGYVPSDT</sequence>
<keyword evidence="12" id="KW-0560">Oxidoreductase</keyword>
<evidence type="ECO:0000256" key="8">
    <source>
        <dbReference type="ARBA" id="ARBA00022967"/>
    </source>
</evidence>
<dbReference type="OrthoDB" id="9802264at2"/>
<dbReference type="InterPro" id="IPR027417">
    <property type="entry name" value="P-loop_NTPase"/>
</dbReference>
<comment type="caution">
    <text evidence="12">The sequence shown here is derived from an EMBL/GenBank/DDBJ whole genome shotgun (WGS) entry which is preliminary data.</text>
</comment>
<dbReference type="InterPro" id="IPR050086">
    <property type="entry name" value="MetN_ABC_transporter-like"/>
</dbReference>
<dbReference type="PROSITE" id="PS00211">
    <property type="entry name" value="ABC_TRANSPORTER_1"/>
    <property type="match status" value="1"/>
</dbReference>
<evidence type="ECO:0000256" key="9">
    <source>
        <dbReference type="ARBA" id="ARBA00022970"/>
    </source>
</evidence>
<dbReference type="SMART" id="SM00382">
    <property type="entry name" value="AAA"/>
    <property type="match status" value="1"/>
</dbReference>
<keyword evidence="8" id="KW-1278">Translocase</keyword>
<evidence type="ECO:0000259" key="11">
    <source>
        <dbReference type="PROSITE" id="PS50893"/>
    </source>
</evidence>
<feature type="domain" description="ABC transporter" evidence="11">
    <location>
        <begin position="4"/>
        <end position="239"/>
    </location>
</feature>
<comment type="similarity">
    <text evidence="2">Belongs to the ABC transporter superfamily.</text>
</comment>
<evidence type="ECO:0000313" key="12">
    <source>
        <dbReference type="EMBL" id="OUJ00018.1"/>
    </source>
</evidence>
<dbReference type="InterPro" id="IPR003439">
    <property type="entry name" value="ABC_transporter-like_ATP-bd"/>
</dbReference>
<dbReference type="PROSITE" id="PS50893">
    <property type="entry name" value="ABC_TRANSPORTER_2"/>
    <property type="match status" value="1"/>
</dbReference>
<keyword evidence="5" id="KW-1003">Cell membrane</keyword>
<dbReference type="PANTHER" id="PTHR43166">
    <property type="entry name" value="AMINO ACID IMPORT ATP-BINDING PROTEIN"/>
    <property type="match status" value="1"/>
</dbReference>
<dbReference type="GO" id="GO:0016887">
    <property type="term" value="F:ATP hydrolysis activity"/>
    <property type="evidence" value="ECO:0007669"/>
    <property type="project" value="InterPro"/>
</dbReference>
<dbReference type="Gene3D" id="3.40.50.300">
    <property type="entry name" value="P-loop containing nucleotide triphosphate hydrolases"/>
    <property type="match status" value="1"/>
</dbReference>
<dbReference type="GO" id="GO:0005886">
    <property type="term" value="C:plasma membrane"/>
    <property type="evidence" value="ECO:0007669"/>
    <property type="project" value="UniProtKB-ARBA"/>
</dbReference>
<evidence type="ECO:0000256" key="7">
    <source>
        <dbReference type="ARBA" id="ARBA00022840"/>
    </source>
</evidence>
<name>A0A1Z5YRW3_9PROT</name>
<evidence type="ECO:0000256" key="2">
    <source>
        <dbReference type="ARBA" id="ARBA00005417"/>
    </source>
</evidence>
<evidence type="ECO:0000256" key="4">
    <source>
        <dbReference type="ARBA" id="ARBA00022448"/>
    </source>
</evidence>
<dbReference type="SUPFAM" id="SSF52540">
    <property type="entry name" value="P-loop containing nucleoside triphosphate hydrolases"/>
    <property type="match status" value="1"/>
</dbReference>
<evidence type="ECO:0000256" key="6">
    <source>
        <dbReference type="ARBA" id="ARBA00022741"/>
    </source>
</evidence>
<dbReference type="GO" id="GO:0005524">
    <property type="term" value="F:ATP binding"/>
    <property type="evidence" value="ECO:0007669"/>
    <property type="project" value="UniProtKB-KW"/>
</dbReference>
<evidence type="ECO:0000256" key="5">
    <source>
        <dbReference type="ARBA" id="ARBA00022475"/>
    </source>
</evidence>
<evidence type="ECO:0000256" key="1">
    <source>
        <dbReference type="ARBA" id="ARBA00002579"/>
    </source>
</evidence>
<protein>
    <recommendedName>
        <fullName evidence="3">Cell division ATP-binding protein FtsE</fullName>
    </recommendedName>
</protein>
<keyword evidence="10" id="KW-0472">Membrane</keyword>
<dbReference type="AlphaFoldDB" id="A0A1Z5YRW3"/>
<dbReference type="RefSeq" id="WP_086652075.1">
    <property type="nucleotide sequence ID" value="NZ_JOMQ01000064.1"/>
</dbReference>
<reference evidence="12 13" key="1">
    <citation type="submission" date="2014-06" db="EMBL/GenBank/DDBJ databases">
        <authorList>
            <person name="Ju J."/>
            <person name="Zhang J."/>
        </authorList>
    </citation>
    <scope>NUCLEOTIDE SEQUENCE [LARGE SCALE GENOMIC DNA]</scope>
    <source>
        <strain evidence="12 13">DsW_47</strain>
    </source>
</reference>
<proteinExistence type="inferred from homology"/>
<dbReference type="InterPro" id="IPR017871">
    <property type="entry name" value="ABC_transporter-like_CS"/>
</dbReference>
<dbReference type="FunFam" id="3.40.50.300:FF:000056">
    <property type="entry name" value="Cell division ATP-binding protein FtsE"/>
    <property type="match status" value="1"/>
</dbReference>
<gene>
    <name evidence="12" type="ORF">HK14_12750</name>
</gene>